<dbReference type="Pfam" id="PF13730">
    <property type="entry name" value="HTH_36"/>
    <property type="match status" value="1"/>
</dbReference>
<dbReference type="Proteomes" id="UP000317770">
    <property type="component" value="Unassembled WGS sequence"/>
</dbReference>
<dbReference type="RefSeq" id="WP_144480354.1">
    <property type="nucleotide sequence ID" value="NZ_VNKI01000011.1"/>
</dbReference>
<accession>A0A8B5XU60</accession>
<gene>
    <name evidence="1" type="ORF">FQP34_22020</name>
</gene>
<organism evidence="1 2">
    <name type="scientific">Peribacillus simplex</name>
    <dbReference type="NCBI Taxonomy" id="1478"/>
    <lineage>
        <taxon>Bacteria</taxon>
        <taxon>Bacillati</taxon>
        <taxon>Bacillota</taxon>
        <taxon>Bacilli</taxon>
        <taxon>Bacillales</taxon>
        <taxon>Bacillaceae</taxon>
        <taxon>Peribacillus</taxon>
    </lineage>
</organism>
<protein>
    <submittedName>
        <fullName evidence="1">Transcriptional regulator</fullName>
    </submittedName>
</protein>
<proteinExistence type="predicted"/>
<dbReference type="AlphaFoldDB" id="A0A8B5XU60"/>
<sequence length="160" mass="18452">MAANTTKIKSTGIICKGNVEKNYEKVPMEVFDYIQLDLISHTDLVVYMKLYQYYNVEIGYAYPTIPQLMFLTNVGGKSTIHKSLKNLEIVGLIQKGKTLKGNNIYVVYKPLDKAELYECVPEKVVKLRERETDLVAMAENDKERFHQHMLDKQNEDKDGN</sequence>
<evidence type="ECO:0000313" key="1">
    <source>
        <dbReference type="EMBL" id="TVX77812.1"/>
    </source>
</evidence>
<evidence type="ECO:0000313" key="2">
    <source>
        <dbReference type="Proteomes" id="UP000317770"/>
    </source>
</evidence>
<comment type="caution">
    <text evidence="1">The sequence shown here is derived from an EMBL/GenBank/DDBJ whole genome shotgun (WGS) entry which is preliminary data.</text>
</comment>
<dbReference type="EMBL" id="VNKI01000011">
    <property type="protein sequence ID" value="TVX77812.1"/>
    <property type="molecule type" value="Genomic_DNA"/>
</dbReference>
<reference evidence="1 2" key="1">
    <citation type="submission" date="2019-07" db="EMBL/GenBank/DDBJ databases">
        <title>Genome assembly of Bacillus simplex strain GGC-P6A.</title>
        <authorList>
            <person name="Jennings M.E."/>
            <person name="Barton H.A."/>
        </authorList>
    </citation>
    <scope>NUCLEOTIDE SEQUENCE [LARGE SCALE GENOMIC DNA]</scope>
    <source>
        <strain evidence="1 2">GGC-P6A</strain>
    </source>
</reference>
<name>A0A8B5XU60_9BACI</name>